<reference evidence="2" key="1">
    <citation type="submission" date="2015-07" db="EMBL/GenBank/DDBJ databases">
        <title>Discovery of a poly(ethylene terephthalate assimilation.</title>
        <authorList>
            <person name="Yoshida S."/>
            <person name="Hiraga K."/>
            <person name="Takehana T."/>
            <person name="Taniguchi I."/>
            <person name="Yamaji H."/>
            <person name="Maeda Y."/>
            <person name="Toyohara K."/>
            <person name="Miyamoto K."/>
            <person name="Kimura Y."/>
            <person name="Oda K."/>
        </authorList>
    </citation>
    <scope>NUCLEOTIDE SEQUENCE [LARGE SCALE GENOMIC DNA]</scope>
    <source>
        <strain evidence="2">NBRC 110686 / TISTR 2288 / 201-F6</strain>
    </source>
</reference>
<accession>A0A0K8P598</accession>
<comment type="caution">
    <text evidence="1">The sequence shown here is derived from an EMBL/GenBank/DDBJ whole genome shotgun (WGS) entry which is preliminary data.</text>
</comment>
<evidence type="ECO:0000313" key="1">
    <source>
        <dbReference type="EMBL" id="GAP37883.1"/>
    </source>
</evidence>
<sequence>MTMSKQTDINAILAAADSGGVIQASTMLELTQRGVLPNDPTLHTTMSVESALRAAGLSADEVEEILDR</sequence>
<reference evidence="1 2" key="2">
    <citation type="journal article" date="2016" name="Science">
        <title>A bacterium that degrades and assimilates poly(ethylene terephthalate).</title>
        <authorList>
            <person name="Yoshida S."/>
            <person name="Hiraga K."/>
            <person name="Takehana T."/>
            <person name="Taniguchi I."/>
            <person name="Yamaji H."/>
            <person name="Maeda Y."/>
            <person name="Toyohara K."/>
            <person name="Miyamoto K."/>
            <person name="Kimura Y."/>
            <person name="Oda K."/>
        </authorList>
    </citation>
    <scope>NUCLEOTIDE SEQUENCE [LARGE SCALE GENOMIC DNA]</scope>
    <source>
        <strain evidence="2">NBRC 110686 / TISTR 2288 / 201-F6</strain>
    </source>
</reference>
<protein>
    <submittedName>
        <fullName evidence="1">Uncharacterized protein</fullName>
    </submittedName>
</protein>
<keyword evidence="2" id="KW-1185">Reference proteome</keyword>
<organism evidence="1 2">
    <name type="scientific">Piscinibacter sakaiensis</name>
    <name type="common">Ideonella sakaiensis</name>
    <dbReference type="NCBI Taxonomy" id="1547922"/>
    <lineage>
        <taxon>Bacteria</taxon>
        <taxon>Pseudomonadati</taxon>
        <taxon>Pseudomonadota</taxon>
        <taxon>Betaproteobacteria</taxon>
        <taxon>Burkholderiales</taxon>
        <taxon>Sphaerotilaceae</taxon>
        <taxon>Piscinibacter</taxon>
    </lineage>
</organism>
<evidence type="ECO:0000313" key="2">
    <source>
        <dbReference type="Proteomes" id="UP000037660"/>
    </source>
</evidence>
<proteinExistence type="predicted"/>
<dbReference type="AlphaFoldDB" id="A0A0K8P598"/>
<dbReference type="Proteomes" id="UP000037660">
    <property type="component" value="Unassembled WGS sequence"/>
</dbReference>
<gene>
    <name evidence="1" type="ORF">ISF6_4077</name>
</gene>
<dbReference type="STRING" id="1547922.ISF6_4077"/>
<name>A0A0K8P598_PISS1</name>
<dbReference type="EMBL" id="BBYR01000060">
    <property type="protein sequence ID" value="GAP37883.1"/>
    <property type="molecule type" value="Genomic_DNA"/>
</dbReference>